<keyword evidence="1" id="KW-0732">Signal</keyword>
<name>A0ABT5C6L4_9BACT</name>
<protein>
    <recommendedName>
        <fullName evidence="4">Secreted protein</fullName>
    </recommendedName>
</protein>
<feature type="signal peptide" evidence="1">
    <location>
        <begin position="1"/>
        <end position="20"/>
    </location>
</feature>
<reference evidence="2 3" key="1">
    <citation type="submission" date="2023-01" db="EMBL/GenBank/DDBJ databases">
        <title>Minimal conservation of predation-associated metabolite biosynthetic gene clusters underscores biosynthetic potential of Myxococcota including descriptions for ten novel species: Archangium lansinium sp. nov., Myxococcus landrumus sp. nov., Nannocystis bai.</title>
        <authorList>
            <person name="Ahearne A."/>
            <person name="Stevens C."/>
            <person name="Dowd S."/>
        </authorList>
    </citation>
    <scope>NUCLEOTIDE SEQUENCE [LARGE SCALE GENOMIC DNA]</scope>
    <source>
        <strain evidence="2 3">WIWO2</strain>
    </source>
</reference>
<evidence type="ECO:0008006" key="4">
    <source>
        <dbReference type="Google" id="ProtNLM"/>
    </source>
</evidence>
<dbReference type="EMBL" id="JAQNDK010000003">
    <property type="protein sequence ID" value="MDC0681603.1"/>
    <property type="molecule type" value="Genomic_DNA"/>
</dbReference>
<gene>
    <name evidence="2" type="ORF">POL72_27940</name>
</gene>
<feature type="chain" id="PRO_5046980352" description="Secreted protein" evidence="1">
    <location>
        <begin position="21"/>
        <end position="194"/>
    </location>
</feature>
<organism evidence="2 3">
    <name type="scientific">Sorangium atrum</name>
    <dbReference type="NCBI Taxonomy" id="2995308"/>
    <lineage>
        <taxon>Bacteria</taxon>
        <taxon>Pseudomonadati</taxon>
        <taxon>Myxococcota</taxon>
        <taxon>Polyangia</taxon>
        <taxon>Polyangiales</taxon>
        <taxon>Polyangiaceae</taxon>
        <taxon>Sorangium</taxon>
    </lineage>
</organism>
<comment type="caution">
    <text evidence="2">The sequence shown here is derived from an EMBL/GenBank/DDBJ whole genome shotgun (WGS) entry which is preliminary data.</text>
</comment>
<evidence type="ECO:0000256" key="1">
    <source>
        <dbReference type="SAM" id="SignalP"/>
    </source>
</evidence>
<accession>A0ABT5C6L4</accession>
<dbReference type="RefSeq" id="WP_272098821.1">
    <property type="nucleotide sequence ID" value="NZ_JAQNDK010000003.1"/>
</dbReference>
<keyword evidence="3" id="KW-1185">Reference proteome</keyword>
<evidence type="ECO:0000313" key="2">
    <source>
        <dbReference type="EMBL" id="MDC0681603.1"/>
    </source>
</evidence>
<dbReference type="Proteomes" id="UP001217485">
    <property type="component" value="Unassembled WGS sequence"/>
</dbReference>
<proteinExistence type="predicted"/>
<evidence type="ECO:0000313" key="3">
    <source>
        <dbReference type="Proteomes" id="UP001217485"/>
    </source>
</evidence>
<sequence>MRTIQNILLCGPFVCAVAVALPGCSSEPGAPPDPEEIRCDKLAECGKLSEGVAAEQCAARMSLLHDQAVKEMNVCTPVFNQIQSLMACAAQQEGCESDVGMEAADLPQEHPCFEENESYKKALQEVEDQRHEPDAGALCVFFYERAMALATTPATGQACTTNADCPDVECPDPALGRRGYCQFGKCKTAIDICE</sequence>